<feature type="signal peptide" evidence="1">
    <location>
        <begin position="1"/>
        <end position="27"/>
    </location>
</feature>
<dbReference type="Proteomes" id="UP000198555">
    <property type="component" value="Unassembled WGS sequence"/>
</dbReference>
<evidence type="ECO:0008006" key="4">
    <source>
        <dbReference type="Google" id="ProtNLM"/>
    </source>
</evidence>
<sequence length="330" mass="39082">MRKFILDFKKRKQTLLFFIAIASLCHAQIQKYHYDKEMIFLSDADNESGISVRFNSKDKTVPVYSIGFNSKKESIRNTINFYYSYRKNIYRMDGILYNEKYASANGFRTFRAASPVRYFKKASDSLYNYKSYKNLEKRIAKDKDGTEIEILVAQLNDNIEYSEPALFYLSEHYGISPGLGKGELVVFPNYKFNSVSNAGDFVEIKDISTDLYFNKNQIEALIDDRYREFMRQSQQAKTPVYCSVTAFSKNTDDKTTEELNDFIGHMCDYYDFWSNQEKFENFNTYFDTEHKRRVDIYRRNGNLSDKQIKIYSEEISRLKNQNLKENLDYK</sequence>
<gene>
    <name evidence="2" type="ORF">SAMN05421793_11413</name>
</gene>
<proteinExistence type="predicted"/>
<evidence type="ECO:0000313" key="3">
    <source>
        <dbReference type="Proteomes" id="UP000198555"/>
    </source>
</evidence>
<name>A0A1H6JBM3_9FLAO</name>
<evidence type="ECO:0000256" key="1">
    <source>
        <dbReference type="SAM" id="SignalP"/>
    </source>
</evidence>
<organism evidence="2 3">
    <name type="scientific">Epilithonimonas hominis</name>
    <dbReference type="NCBI Taxonomy" id="420404"/>
    <lineage>
        <taxon>Bacteria</taxon>
        <taxon>Pseudomonadati</taxon>
        <taxon>Bacteroidota</taxon>
        <taxon>Flavobacteriia</taxon>
        <taxon>Flavobacteriales</taxon>
        <taxon>Weeksellaceae</taxon>
        <taxon>Chryseobacterium group</taxon>
        <taxon>Epilithonimonas</taxon>
    </lineage>
</organism>
<dbReference type="EMBL" id="FNWX01000014">
    <property type="protein sequence ID" value="SEH59555.1"/>
    <property type="molecule type" value="Genomic_DNA"/>
</dbReference>
<keyword evidence="1" id="KW-0732">Signal</keyword>
<feature type="chain" id="PRO_5011513676" description="YARHG domain-containing protein" evidence="1">
    <location>
        <begin position="28"/>
        <end position="330"/>
    </location>
</feature>
<keyword evidence="3" id="KW-1185">Reference proteome</keyword>
<reference evidence="3" key="1">
    <citation type="submission" date="2016-10" db="EMBL/GenBank/DDBJ databases">
        <authorList>
            <person name="Varghese N."/>
            <person name="Submissions S."/>
        </authorList>
    </citation>
    <scope>NUCLEOTIDE SEQUENCE [LARGE SCALE GENOMIC DNA]</scope>
    <source>
        <strain evidence="3">DSM 19326</strain>
    </source>
</reference>
<accession>A0A1H6JBM3</accession>
<dbReference type="STRING" id="420404.SAMN05421793_11413"/>
<protein>
    <recommendedName>
        <fullName evidence="4">YARHG domain-containing protein</fullName>
    </recommendedName>
</protein>
<evidence type="ECO:0000313" key="2">
    <source>
        <dbReference type="EMBL" id="SEH59555.1"/>
    </source>
</evidence>
<dbReference type="AlphaFoldDB" id="A0A1H6JBM3"/>